<dbReference type="InterPro" id="IPR036397">
    <property type="entry name" value="RNaseH_sf"/>
</dbReference>
<dbReference type="GO" id="GO:0005737">
    <property type="term" value="C:cytoplasm"/>
    <property type="evidence" value="ECO:0007669"/>
    <property type="project" value="TreeGrafter"/>
</dbReference>
<organism evidence="3 4">
    <name type="scientific">Plasmopara halstedii</name>
    <name type="common">Downy mildew of sunflower</name>
    <dbReference type="NCBI Taxonomy" id="4781"/>
    <lineage>
        <taxon>Eukaryota</taxon>
        <taxon>Sar</taxon>
        <taxon>Stramenopiles</taxon>
        <taxon>Oomycota</taxon>
        <taxon>Peronosporomycetes</taxon>
        <taxon>Peronosporales</taxon>
        <taxon>Peronosporaceae</taxon>
        <taxon>Plasmopara</taxon>
    </lineage>
</organism>
<proteinExistence type="predicted"/>
<dbReference type="Pfam" id="PF07728">
    <property type="entry name" value="AAA_5"/>
    <property type="match status" value="1"/>
</dbReference>
<evidence type="ECO:0000313" key="4">
    <source>
        <dbReference type="Proteomes" id="UP000054928"/>
    </source>
</evidence>
<sequence length="1015" mass="114314">MFSFHSIPAISCTQSAQIIRSLFPTLPTETTSTLLAFSDKLQSALKEQSNREYLALSLSTRQILRICRRLNAFPEQSQQDLRPLVHDALLTQFLSRTCKQLVDSLFNKCKAPNPTTSIQHLNLHSETIRVEGGHLYIDNVLYPVQTPKNPELVPQPHYFDIPKHTRCMKHMLQDVVAGQKHLLLIGNQGVGKNKLADRLLQLLQQEREYIQLHRDTTVQTLTLIPTLLDGRIVWEDSPLVRAAKAGRTLIVDEADKAPLEVVCVLKGLIEDGEMLLGNGKRLIDPTKTAIDKWHDKDRIITLHPNFRMWVLANRPGFPFLGNNFFREIGDIFATHAIENPDEESELALLTAYAPSVSTDILRRLCKAFAELRELVETGSITYPYSTREAVAVAKHLERFPNDGVPSVLENVLAFDAYDRNVRKQLSELFVRNGIPLSPTGEVMTFSMNIAKTRTIPKLISTESWRWVPEECVQSDTFVKKSQIYHSSLDRQQIWVDPPTTRTFSVDHHRLHQFTEQVASFQVPIKENKQQVYAMAVFPDNSIHVLTTQPMSIHSFSNFEGEERKHIILELENEYVRWETNPIFVSLPKKRQVAIFMPSTGVTIVMNPLKVSDGRITCLTLPNGALDGRLNFDASVSHSIKSPFTKWFGGKKSGSWRTLADGLNAGILLRFIQEGSLFQLIDLNSSKILSIDLATTSSSLKMPISEILSVQPVGKHEWLVRTRDDKFVYKFTHNFSTNEFTLELAAISYTNVASVSSSQSIIPGQRDMANKARFMVHPHAFLQTIDINGNDIHVHSALRENLDHKDVSRNLQQAWQNESCIVNSSSGDVVDLEVTFPELRLTKTIVVPNDSHRLETTTDSRVPRVVGIADSHDGSYTITLQEDGTVRVWQLNPEILDREAQLWRQMFGNESDLESHGSIEIKLNGSNVGGSSIPKTGLNVPKHGKEDPKNDPHVGGNTWAGGSGGGGKQYMTLTELKDAILKAWENLDMSRFQNLVKSMPDRIGDVIEDKGKKTKH</sequence>
<dbReference type="OrthoDB" id="5186at2759"/>
<feature type="compositionally biased region" description="Polar residues" evidence="1">
    <location>
        <begin position="924"/>
        <end position="933"/>
    </location>
</feature>
<dbReference type="Gene3D" id="3.40.50.300">
    <property type="entry name" value="P-loop containing nucleotide triphosphate hydrolases"/>
    <property type="match status" value="1"/>
</dbReference>
<evidence type="ECO:0000259" key="2">
    <source>
        <dbReference type="Pfam" id="PF07728"/>
    </source>
</evidence>
<accession>A0A0N7L5N8</accession>
<dbReference type="GeneID" id="36407357"/>
<dbReference type="InterPro" id="IPR039891">
    <property type="entry name" value="VWA8"/>
</dbReference>
<dbReference type="STRING" id="4781.A0A0N7L5N8"/>
<dbReference type="Proteomes" id="UP000054928">
    <property type="component" value="Unassembled WGS sequence"/>
</dbReference>
<dbReference type="PANTHER" id="PTHR21610">
    <property type="entry name" value="VON WILLEBRAND FACTOR A DOMAIN-CONTAINING PROTEIN 8"/>
    <property type="match status" value="1"/>
</dbReference>
<dbReference type="AlphaFoldDB" id="A0A0N7L5N8"/>
<dbReference type="GO" id="GO:0003676">
    <property type="term" value="F:nucleic acid binding"/>
    <property type="evidence" value="ECO:0007669"/>
    <property type="project" value="InterPro"/>
</dbReference>
<keyword evidence="4" id="KW-1185">Reference proteome</keyword>
<dbReference type="GO" id="GO:0005524">
    <property type="term" value="F:ATP binding"/>
    <property type="evidence" value="ECO:0007669"/>
    <property type="project" value="InterPro"/>
</dbReference>
<reference evidence="4" key="1">
    <citation type="submission" date="2014-09" db="EMBL/GenBank/DDBJ databases">
        <authorList>
            <person name="Sharma Rahul"/>
            <person name="Thines Marco"/>
        </authorList>
    </citation>
    <scope>NUCLEOTIDE SEQUENCE [LARGE SCALE GENOMIC DNA]</scope>
</reference>
<dbReference type="PANTHER" id="PTHR21610:SF9">
    <property type="entry name" value="VON WILLEBRAND FACTOR A DOMAIN-CONTAINING PROTEIN 8"/>
    <property type="match status" value="1"/>
</dbReference>
<evidence type="ECO:0000313" key="3">
    <source>
        <dbReference type="EMBL" id="CEG41995.1"/>
    </source>
</evidence>
<dbReference type="EMBL" id="CCYD01000610">
    <property type="protein sequence ID" value="CEG41995.1"/>
    <property type="molecule type" value="Genomic_DNA"/>
</dbReference>
<dbReference type="Gene3D" id="3.30.420.10">
    <property type="entry name" value="Ribonuclease H-like superfamily/Ribonuclease H"/>
    <property type="match status" value="1"/>
</dbReference>
<dbReference type="InterPro" id="IPR027417">
    <property type="entry name" value="P-loop_NTPase"/>
</dbReference>
<dbReference type="GO" id="GO:0016887">
    <property type="term" value="F:ATP hydrolysis activity"/>
    <property type="evidence" value="ECO:0007669"/>
    <property type="project" value="InterPro"/>
</dbReference>
<dbReference type="SUPFAM" id="SSF52540">
    <property type="entry name" value="P-loop containing nucleoside triphosphate hydrolases"/>
    <property type="match status" value="1"/>
</dbReference>
<feature type="domain" description="ATPase dynein-related AAA" evidence="2">
    <location>
        <begin position="181"/>
        <end position="316"/>
    </location>
</feature>
<feature type="compositionally biased region" description="Basic and acidic residues" evidence="1">
    <location>
        <begin position="942"/>
        <end position="951"/>
    </location>
</feature>
<evidence type="ECO:0000256" key="1">
    <source>
        <dbReference type="SAM" id="MobiDB-lite"/>
    </source>
</evidence>
<protein>
    <recommendedName>
        <fullName evidence="2">ATPase dynein-related AAA domain-containing protein</fullName>
    </recommendedName>
</protein>
<feature type="region of interest" description="Disordered" evidence="1">
    <location>
        <begin position="924"/>
        <end position="962"/>
    </location>
</feature>
<dbReference type="InterPro" id="IPR011704">
    <property type="entry name" value="ATPase_dyneun-rel_AAA"/>
</dbReference>
<name>A0A0N7L5N8_PLAHL</name>
<dbReference type="RefSeq" id="XP_024578364.1">
    <property type="nucleotide sequence ID" value="XM_024727827.1"/>
</dbReference>